<gene>
    <name evidence="3" type="ORF">SAMN04488090_0117</name>
</gene>
<organism evidence="3 4">
    <name type="scientific">Siphonobacter aquaeclarae</name>
    <dbReference type="NCBI Taxonomy" id="563176"/>
    <lineage>
        <taxon>Bacteria</taxon>
        <taxon>Pseudomonadati</taxon>
        <taxon>Bacteroidota</taxon>
        <taxon>Cytophagia</taxon>
        <taxon>Cytophagales</taxon>
        <taxon>Cytophagaceae</taxon>
        <taxon>Siphonobacter</taxon>
    </lineage>
</organism>
<dbReference type="EMBL" id="FNGS01000001">
    <property type="protein sequence ID" value="SDL13972.1"/>
    <property type="molecule type" value="Genomic_DNA"/>
</dbReference>
<evidence type="ECO:0000313" key="4">
    <source>
        <dbReference type="Proteomes" id="UP000198901"/>
    </source>
</evidence>
<dbReference type="InterPro" id="IPR011051">
    <property type="entry name" value="RmlC_Cupin_sf"/>
</dbReference>
<reference evidence="3 4" key="1">
    <citation type="submission" date="2016-10" db="EMBL/GenBank/DDBJ databases">
        <authorList>
            <person name="de Groot N.N."/>
        </authorList>
    </citation>
    <scope>NUCLEOTIDE SEQUENCE [LARGE SCALE GENOMIC DNA]</scope>
    <source>
        <strain evidence="3 4">DSM 21668</strain>
    </source>
</reference>
<keyword evidence="4" id="KW-1185">Reference proteome</keyword>
<dbReference type="Pfam" id="PF07883">
    <property type="entry name" value="Cupin_2"/>
    <property type="match status" value="1"/>
</dbReference>
<dbReference type="SUPFAM" id="SSF51182">
    <property type="entry name" value="RmlC-like cupins"/>
    <property type="match status" value="1"/>
</dbReference>
<evidence type="ECO:0000313" key="3">
    <source>
        <dbReference type="EMBL" id="SDL13972.1"/>
    </source>
</evidence>
<keyword evidence="1" id="KW-0732">Signal</keyword>
<dbReference type="InterPro" id="IPR014710">
    <property type="entry name" value="RmlC-like_jellyroll"/>
</dbReference>
<feature type="chain" id="PRO_5011472635" evidence="1">
    <location>
        <begin position="19"/>
        <end position="132"/>
    </location>
</feature>
<evidence type="ECO:0000259" key="2">
    <source>
        <dbReference type="Pfam" id="PF07883"/>
    </source>
</evidence>
<sequence length="132" mass="14891">MKTLFCGLLLLICLPLAAQHQHGMLAFSDVLSRQLSDSLGSYRLVSKVMEVPAGFRDTVAHYHDADLFGYVLQGKVSVGLRRASPEVFAEGQMFHEPRMTLHSLLENRGQLPARVLLLFIIREGRREYIPAR</sequence>
<dbReference type="InterPro" id="IPR013096">
    <property type="entry name" value="Cupin_2"/>
</dbReference>
<dbReference type="Proteomes" id="UP000198901">
    <property type="component" value="Unassembled WGS sequence"/>
</dbReference>
<feature type="domain" description="Cupin type-2" evidence="2">
    <location>
        <begin position="48"/>
        <end position="118"/>
    </location>
</feature>
<name>A0A1G9HM59_9BACT</name>
<dbReference type="Gene3D" id="2.60.120.10">
    <property type="entry name" value="Jelly Rolls"/>
    <property type="match status" value="1"/>
</dbReference>
<feature type="signal peptide" evidence="1">
    <location>
        <begin position="1"/>
        <end position="18"/>
    </location>
</feature>
<evidence type="ECO:0000256" key="1">
    <source>
        <dbReference type="SAM" id="SignalP"/>
    </source>
</evidence>
<dbReference type="RefSeq" id="WP_176785390.1">
    <property type="nucleotide sequence ID" value="NZ_FNGS01000001.1"/>
</dbReference>
<dbReference type="AlphaFoldDB" id="A0A1G9HM59"/>
<accession>A0A1G9HM59</accession>
<protein>
    <submittedName>
        <fullName evidence="3">Cupin domain-containing protein</fullName>
    </submittedName>
</protein>
<dbReference type="STRING" id="563176.SAMN04488090_0117"/>
<proteinExistence type="predicted"/>